<sequence length="530" mass="62794">MQHIYYFEHGQFIAPTHHMITIYNKLYSEYDIDFDDFRKLPFDIILTILSFIKFPEIIFYSKKLIETAHYSDLYEKMLLYDVMAKDNSQQQHDFRVDNFNGDIENGQLDRNMRKSIHKRTNSNSLTKTIPFNINNLISKLFGVFEKERNQRVFLFDFYSHLKFIGFDQMLNLYNSFYRFDSFAKNDSEMTLQSPRSSMRRSKMSNDDDFLNLLTSSPHSFEKFLANKNDSEIMLESFEKRTNLISIHSNLPRHLRNCVHTINSSLSRSSSLNNISSEQSIRRRSKSLGSSQIAIQVRKKILENEEQDELVDESSRKRFSIQFYNVRNFFYIPYLESVTFSNCSNQANYYINFVVIPFFRFNNHLKSFKLIDCQLSQESVRELYFQLRAMFIQMHKSGQSSSPCYASLRELSLADNELLHCSWNFIFPNLRILDLSGNRSLIEPSLCKLLAKDIENFKYLKRLNLSNGCFDGNMTVKNNTLEELDVFDIRVPLNTVQLENQIIKHCKRIKLIKYYSAQEKKLVKWIRSSDE</sequence>
<reference evidence="1 2" key="1">
    <citation type="journal article" date="2010" name="Cell">
        <title>The genome of Naegleria gruberi illuminates early eukaryotic versatility.</title>
        <authorList>
            <person name="Fritz-Laylin L.K."/>
            <person name="Prochnik S.E."/>
            <person name="Ginger M.L."/>
            <person name="Dacks J.B."/>
            <person name="Carpenter M.L."/>
            <person name="Field M.C."/>
            <person name="Kuo A."/>
            <person name="Paredez A."/>
            <person name="Chapman J."/>
            <person name="Pham J."/>
            <person name="Shu S."/>
            <person name="Neupane R."/>
            <person name="Cipriano M."/>
            <person name="Mancuso J."/>
            <person name="Tu H."/>
            <person name="Salamov A."/>
            <person name="Lindquist E."/>
            <person name="Shapiro H."/>
            <person name="Lucas S."/>
            <person name="Grigoriev I.V."/>
            <person name="Cande W.Z."/>
            <person name="Fulton C."/>
            <person name="Rokhsar D.S."/>
            <person name="Dawson S.C."/>
        </authorList>
    </citation>
    <scope>NUCLEOTIDE SEQUENCE [LARGE SCALE GENOMIC DNA]</scope>
    <source>
        <strain evidence="1 2">NEG-M</strain>
    </source>
</reference>
<gene>
    <name evidence="1" type="ORF">NAEGRDRAFT_63124</name>
</gene>
<dbReference type="OMA" id="ETAHYSD"/>
<proteinExistence type="predicted"/>
<dbReference type="InterPro" id="IPR032675">
    <property type="entry name" value="LRR_dom_sf"/>
</dbReference>
<name>D2V2U8_NAEGR</name>
<dbReference type="Proteomes" id="UP000006671">
    <property type="component" value="Unassembled WGS sequence"/>
</dbReference>
<dbReference type="AlphaFoldDB" id="D2V2U8"/>
<accession>D2V2U8</accession>
<dbReference type="EMBL" id="GG738849">
    <property type="protein sequence ID" value="EFC49122.1"/>
    <property type="molecule type" value="Genomic_DNA"/>
</dbReference>
<dbReference type="VEuPathDB" id="AmoebaDB:NAEGRDRAFT_63124"/>
<dbReference type="InParanoid" id="D2V2U8"/>
<dbReference type="GeneID" id="8852559"/>
<evidence type="ECO:0000313" key="2">
    <source>
        <dbReference type="Proteomes" id="UP000006671"/>
    </source>
</evidence>
<dbReference type="KEGG" id="ngr:NAEGRDRAFT_63124"/>
<organism evidence="2">
    <name type="scientific">Naegleria gruberi</name>
    <name type="common">Amoeba</name>
    <dbReference type="NCBI Taxonomy" id="5762"/>
    <lineage>
        <taxon>Eukaryota</taxon>
        <taxon>Discoba</taxon>
        <taxon>Heterolobosea</taxon>
        <taxon>Tetramitia</taxon>
        <taxon>Eutetramitia</taxon>
        <taxon>Vahlkampfiidae</taxon>
        <taxon>Naegleria</taxon>
    </lineage>
</organism>
<dbReference type="SUPFAM" id="SSF52047">
    <property type="entry name" value="RNI-like"/>
    <property type="match status" value="1"/>
</dbReference>
<dbReference type="OrthoDB" id="1111193at2759"/>
<dbReference type="Gene3D" id="3.80.10.10">
    <property type="entry name" value="Ribonuclease Inhibitor"/>
    <property type="match status" value="1"/>
</dbReference>
<keyword evidence="2" id="KW-1185">Reference proteome</keyword>
<evidence type="ECO:0000313" key="1">
    <source>
        <dbReference type="EMBL" id="EFC49122.1"/>
    </source>
</evidence>
<dbReference type="RefSeq" id="XP_002681866.1">
    <property type="nucleotide sequence ID" value="XM_002681820.1"/>
</dbReference>
<protein>
    <submittedName>
        <fullName evidence="1">Predicted protein</fullName>
    </submittedName>
</protein>